<evidence type="ECO:0000313" key="2">
    <source>
        <dbReference type="EMBL" id="CAL1153052.1"/>
    </source>
</evidence>
<dbReference type="Proteomes" id="UP001152797">
    <property type="component" value="Unassembled WGS sequence"/>
</dbReference>
<comment type="caution">
    <text evidence="1">The sequence shown here is derived from an EMBL/GenBank/DDBJ whole genome shotgun (WGS) entry which is preliminary data.</text>
</comment>
<protein>
    <submittedName>
        <fullName evidence="3">Fe2OG dioxygenase domain-containing protein</fullName>
    </submittedName>
</protein>
<organism evidence="1">
    <name type="scientific">Cladocopium goreaui</name>
    <dbReference type="NCBI Taxonomy" id="2562237"/>
    <lineage>
        <taxon>Eukaryota</taxon>
        <taxon>Sar</taxon>
        <taxon>Alveolata</taxon>
        <taxon>Dinophyceae</taxon>
        <taxon>Suessiales</taxon>
        <taxon>Symbiodiniaceae</taxon>
        <taxon>Cladocopium</taxon>
    </lineage>
</organism>
<evidence type="ECO:0000313" key="4">
    <source>
        <dbReference type="Proteomes" id="UP001152797"/>
    </source>
</evidence>
<gene>
    <name evidence="1" type="ORF">C1SCF055_LOCUS25855</name>
</gene>
<keyword evidence="3" id="KW-0560">Oxidoreductase</keyword>
<dbReference type="OrthoDB" id="474971at2759"/>
<evidence type="ECO:0000313" key="1">
    <source>
        <dbReference type="EMBL" id="CAI3999677.1"/>
    </source>
</evidence>
<sequence length="432" mass="47164">MPWLRYLRNSTYYHFFRKAPPVEELHQASSYWAASQLGVVHQNPTLRSVWLIRNCLDLQGRGKLLSLVRRLSTGAGGAGGWFGYELGRWMMPLHALPALDEAPHPPGCGLVEGLDVFGPQQQRVAAAPEKWLRLGKLRKEQVMGAEEMYQLQEMLPQRIAAFQQQRCLFIQLQRLEPGAEVTAHRDALPYGGDRIATVVLEGSSQVRVGSQTFQVNAGDCYAIADEARYVVEHEVKAASCDRLSLTFRYGLSNLKVLPAMPGEELRAADRGGAPSTYSTKVACSGTGGFSSDKPVCYGGNILFQSYTLEITNFDGSDGECLQVRPCDLLLTPTSGATALFQSTGSMEQALLKGVVNMHADGAVSGKCDGAQFQSSDNMITIENDNGCGIGAMGLEYKVMYCPDQDHVIVNVMKPFDARVVLKSQTCPDAGEV</sequence>
<dbReference type="EMBL" id="CAMXCT020002668">
    <property type="protein sequence ID" value="CAL1153052.1"/>
    <property type="molecule type" value="Genomic_DNA"/>
</dbReference>
<evidence type="ECO:0000313" key="3">
    <source>
        <dbReference type="EMBL" id="CAL4786989.1"/>
    </source>
</evidence>
<dbReference type="InterPro" id="IPR037151">
    <property type="entry name" value="AlkB-like_sf"/>
</dbReference>
<accession>A0A9P1CW38</accession>
<keyword evidence="4" id="KW-1185">Reference proteome</keyword>
<dbReference type="Gene3D" id="2.60.120.590">
    <property type="entry name" value="Alpha-ketoglutarate-dependent dioxygenase AlkB-like"/>
    <property type="match status" value="1"/>
</dbReference>
<name>A0A9P1CW38_9DINO</name>
<dbReference type="AlphaFoldDB" id="A0A9P1CW38"/>
<keyword evidence="3" id="KW-0223">Dioxygenase</keyword>
<reference evidence="1" key="1">
    <citation type="submission" date="2022-10" db="EMBL/GenBank/DDBJ databases">
        <authorList>
            <person name="Chen Y."/>
            <person name="Dougan E. K."/>
            <person name="Chan C."/>
            <person name="Rhodes N."/>
            <person name="Thang M."/>
        </authorList>
    </citation>
    <scope>NUCLEOTIDE SEQUENCE</scope>
</reference>
<dbReference type="SUPFAM" id="SSF51197">
    <property type="entry name" value="Clavaminate synthase-like"/>
    <property type="match status" value="1"/>
</dbReference>
<dbReference type="EMBL" id="CAMXCT030002668">
    <property type="protein sequence ID" value="CAL4786989.1"/>
    <property type="molecule type" value="Genomic_DNA"/>
</dbReference>
<reference evidence="2" key="2">
    <citation type="submission" date="2024-04" db="EMBL/GenBank/DDBJ databases">
        <authorList>
            <person name="Chen Y."/>
            <person name="Shah S."/>
            <person name="Dougan E. K."/>
            <person name="Thang M."/>
            <person name="Chan C."/>
        </authorList>
    </citation>
    <scope>NUCLEOTIDE SEQUENCE [LARGE SCALE GENOMIC DNA]</scope>
</reference>
<proteinExistence type="predicted"/>
<dbReference type="EMBL" id="CAMXCT010002668">
    <property type="protein sequence ID" value="CAI3999677.1"/>
    <property type="molecule type" value="Genomic_DNA"/>
</dbReference>
<dbReference type="GO" id="GO:0051213">
    <property type="term" value="F:dioxygenase activity"/>
    <property type="evidence" value="ECO:0007669"/>
    <property type="project" value="UniProtKB-KW"/>
</dbReference>